<evidence type="ECO:0000256" key="8">
    <source>
        <dbReference type="ARBA" id="ARBA00069506"/>
    </source>
</evidence>
<dbReference type="InterPro" id="IPR003890">
    <property type="entry name" value="MIF4G-like_typ-3"/>
</dbReference>
<dbReference type="InterPro" id="IPR036322">
    <property type="entry name" value="WD40_repeat_dom_sf"/>
</dbReference>
<comment type="similarity">
    <text evidence="2">Belongs to the CWC22 family.</text>
</comment>
<dbReference type="PANTHER" id="PTHR18034">
    <property type="entry name" value="CELL CYCLE CONTROL PROTEIN CWF22-RELATED"/>
    <property type="match status" value="1"/>
</dbReference>
<feature type="compositionally biased region" description="Basic residues" evidence="9">
    <location>
        <begin position="655"/>
        <end position="668"/>
    </location>
</feature>
<feature type="region of interest" description="Disordered" evidence="9">
    <location>
        <begin position="1790"/>
        <end position="1821"/>
    </location>
</feature>
<sequence length="1840" mass="202991">MLSAVRLPTPPPPDAYPVAENNSRKRSPPSRSPSPVRRRSPPRSRLNGESVLKEARNVDERERQLTERFRRRDTDTTAKKPLTEEERAAAAKKEYDSLLNARSGGVYVPPARLRALQASITDKTSEQYQRMAWEALKKSINGLVNKVNVANIKNIVPELFSENLIRGRGLFCRSIMRSQAQAIPFTPVYAAMAAIVNTKLPQVGELLVHRLVVQFKKAFKRNDKAVCLSSTTFLAHAANFQIVHEIVVAQILLLLLHRPTDDSVEIAVNLTRECGQHLEEMNPAIANAIFDQFRHILNDSDIETRTQYMIEVLFQVRKDKFKDNPAIKEELDLVEEEDMITHRTGLDDEIDTQNGLNVFKFDPQYEENEAKYRQLKAEILGEAEGSDEEYESGSESDDEEAKEEKALEIKDATNTDLVNLRRTIYLTIMSSSQAEEACHKLMKLNLPAGQEGELISMIVECCSQEKTFSKFYGLIGERFAKINRLWATLLEESFISSYETIHRRETNQLRNVAKFFGHLLACDALSWNTLSIIHLNEEETTSSSRIFVKILIQELGEALGMATLQARLKDPNLRPYLDGIFPTDNPRNTRFSINYFTSIGMGGLTEEMREHLKNAPKPAAVMPPPEPASDSESVSSYSSYSSYTGSSRSYSRSRSPSRTRATPRRRYSSSRSRTPPRRDAGRGRERDTPPRRTDRRARSYTPLQASRSPSPRRIRRRRSPSYSSRSPTPPRGGVRRRNQPSNDQHPPIDISPFYQEEATRRRSPVRKGQGKNKKRYDAGGENVEKERSSRGLPREMSSPSAILSQLQAQPSQPSASSNGISRPVPEAWHPAPPPQHPEFPTHSTTEWALNIPFGQSPPRGQSNGASLAGSPQQHRPPLDELRGGFVPASPPTSPRAAYRQPVHRNGEYQSFGDYLGSSPGSRRPGSMPSQLPYLPRPPHHQQPHYYGAPEIDFGSHHPNTKDTVPGEGFCCVFDSLPSPGQDEWKNSENIMLVGFEHGLNIYHIKEKGLNLVGRLAGLRGSVVGAKVLSFQPKLDRQTAQLLLAVIVHGPVVPESNPSQHETGQTEDNNFDATQSELQAMHAAAATHYQTTVDVYSLPNGTHIANLFNSPKVDAGGAGYDGYYSPPLPVGDLTLQINGRFVVVSSGSSGEIFMYESIYNASELAPSFRGIGKVWTRTSSRRVRSMSVSSNESGLGGSPDVSNAATRQPKTALFSLSHRWLAIVPPPASSQTTLHGQVGHDYSAQKIPGLTSHTSPAEPQVTCDLETPEKGSVFNKVARDVAQGALKGAQWVAAEGMQAWTNYWSRPSEPHRQPVARSPPYHTGLGPPSTQQYFPPTHAQDNLVDRAKNQPTLISILDLEKLSQNQHSKPALALQPLATFSLPLGCSLVSFSPDGLHLLTASAKGDDQHVWNLMRMIHGEAGQPGDPDASPRGPSVRQVAHFSRMTEARIIDVVWTEPRGERLAIVTERGTVHVNDIPSSAFQWPPLRRTQRKINSSGDRGRNENKDDEAVRPRSTDSAFNSALGMFTGKTPPFLNSFRGRSPSSSSGFSGFGTLAMTAGVGAKGGKAVAAGINRSVSAAATGTMNTLRHLGENRISLPTASGTVAPGCTRWLSGQSQSRIAVSGKGIIRIYSIREASSPHAGQGRPSIIGSKPTEFSIPKESMPAQQATDNPNLATQGVDGSTTSSGSFWLLSPPSLPTQKVSSDTYPLSYAEIDTSAAYWPFHTDRRVNLYAYDENAWSSDPYNQHDPRPWVFGDPIHATKLKIGSAGDDGDGSEVDQATPVQIENEINIEEGDEENGQRIVISTRRKRNKKGKGAATGEDDEIFEDDCEVVDFAEERV</sequence>
<dbReference type="GO" id="GO:0003723">
    <property type="term" value="F:RNA binding"/>
    <property type="evidence" value="ECO:0007669"/>
    <property type="project" value="InterPro"/>
</dbReference>
<feature type="compositionally biased region" description="Acidic residues" evidence="9">
    <location>
        <begin position="384"/>
        <end position="401"/>
    </location>
</feature>
<evidence type="ECO:0000256" key="3">
    <source>
        <dbReference type="ARBA" id="ARBA00022664"/>
    </source>
</evidence>
<dbReference type="Gene3D" id="1.25.40.180">
    <property type="match status" value="1"/>
</dbReference>
<dbReference type="PANTHER" id="PTHR18034:SF3">
    <property type="entry name" value="PRE-MRNA-SPLICING FACTOR CWC22 HOMOLOG"/>
    <property type="match status" value="1"/>
</dbReference>
<dbReference type="SUPFAM" id="SSF48371">
    <property type="entry name" value="ARM repeat"/>
    <property type="match status" value="1"/>
</dbReference>
<feature type="compositionally biased region" description="Basic and acidic residues" evidence="9">
    <location>
        <begin position="51"/>
        <end position="89"/>
    </location>
</feature>
<feature type="region of interest" description="Disordered" evidence="9">
    <location>
        <begin position="1181"/>
        <end position="1204"/>
    </location>
</feature>
<keyword evidence="5" id="KW-0508">mRNA splicing</keyword>
<evidence type="ECO:0000256" key="7">
    <source>
        <dbReference type="ARBA" id="ARBA00040804"/>
    </source>
</evidence>
<dbReference type="Pfam" id="PF02847">
    <property type="entry name" value="MA3"/>
    <property type="match status" value="1"/>
</dbReference>
<dbReference type="SMART" id="SM00544">
    <property type="entry name" value="MA3"/>
    <property type="match status" value="1"/>
</dbReference>
<proteinExistence type="inferred from homology"/>
<evidence type="ECO:0000256" key="5">
    <source>
        <dbReference type="ARBA" id="ARBA00023187"/>
    </source>
</evidence>
<feature type="compositionally biased region" description="Basic and acidic residues" evidence="9">
    <location>
        <begin position="1498"/>
        <end position="1514"/>
    </location>
</feature>
<dbReference type="EMBL" id="JAFEKC020000003">
    <property type="protein sequence ID" value="KAK0515464.1"/>
    <property type="molecule type" value="Genomic_DNA"/>
</dbReference>
<comment type="subcellular location">
    <subcellularLocation>
        <location evidence="1">Nucleus</location>
    </subcellularLocation>
</comment>
<feature type="compositionally biased region" description="Low complexity" evidence="9">
    <location>
        <begin position="916"/>
        <end position="933"/>
    </location>
</feature>
<feature type="compositionally biased region" description="Low complexity" evidence="9">
    <location>
        <begin position="803"/>
        <end position="829"/>
    </location>
</feature>
<dbReference type="InterPro" id="IPR050781">
    <property type="entry name" value="CWC22_splicing_factor"/>
</dbReference>
<evidence type="ECO:0000256" key="4">
    <source>
        <dbReference type="ARBA" id="ARBA00022728"/>
    </source>
</evidence>
<dbReference type="InterPro" id="IPR003891">
    <property type="entry name" value="Initiation_fac_eIF4g_MI"/>
</dbReference>
<feature type="domain" description="MI" evidence="10">
    <location>
        <begin position="419"/>
        <end position="535"/>
    </location>
</feature>
<evidence type="ECO:0000256" key="9">
    <source>
        <dbReference type="SAM" id="MobiDB-lite"/>
    </source>
</evidence>
<keyword evidence="4" id="KW-0747">Spliceosome</keyword>
<dbReference type="SUPFAM" id="SSF50978">
    <property type="entry name" value="WD40 repeat-like"/>
    <property type="match status" value="1"/>
</dbReference>
<dbReference type="GO" id="GO:0071013">
    <property type="term" value="C:catalytic step 2 spliceosome"/>
    <property type="evidence" value="ECO:0007669"/>
    <property type="project" value="TreeGrafter"/>
</dbReference>
<keyword evidence="6" id="KW-0539">Nucleus</keyword>
<feature type="compositionally biased region" description="Basic residues" evidence="9">
    <location>
        <begin position="1806"/>
        <end position="1815"/>
    </location>
</feature>
<feature type="region of interest" description="Disordered" evidence="9">
    <location>
        <begin position="1658"/>
        <end position="1681"/>
    </location>
</feature>
<reference evidence="11" key="1">
    <citation type="submission" date="2023-03" db="EMBL/GenBank/DDBJ databases">
        <title>Complete genome of Cladonia borealis.</title>
        <authorList>
            <person name="Park H."/>
        </authorList>
    </citation>
    <scope>NUCLEOTIDE SEQUENCE</scope>
    <source>
        <strain evidence="11">ANT050790</strain>
    </source>
</reference>
<feature type="region of interest" description="Disordered" evidence="9">
    <location>
        <begin position="616"/>
        <end position="939"/>
    </location>
</feature>
<dbReference type="FunFam" id="1.25.40.180:FF:000004">
    <property type="entry name" value="pre-mRNA-splicing factor CWC22 homolog"/>
    <property type="match status" value="1"/>
</dbReference>
<dbReference type="InterPro" id="IPR016024">
    <property type="entry name" value="ARM-type_fold"/>
</dbReference>
<feature type="compositionally biased region" description="Low complexity" evidence="9">
    <location>
        <begin position="628"/>
        <end position="654"/>
    </location>
</feature>
<organism evidence="11 12">
    <name type="scientific">Cladonia borealis</name>
    <dbReference type="NCBI Taxonomy" id="184061"/>
    <lineage>
        <taxon>Eukaryota</taxon>
        <taxon>Fungi</taxon>
        <taxon>Dikarya</taxon>
        <taxon>Ascomycota</taxon>
        <taxon>Pezizomycotina</taxon>
        <taxon>Lecanoromycetes</taxon>
        <taxon>OSLEUM clade</taxon>
        <taxon>Lecanoromycetidae</taxon>
        <taxon>Lecanorales</taxon>
        <taxon>Lecanorineae</taxon>
        <taxon>Cladoniaceae</taxon>
        <taxon>Cladonia</taxon>
    </lineage>
</organism>
<feature type="compositionally biased region" description="Basic residues" evidence="9">
    <location>
        <begin position="710"/>
        <end position="719"/>
    </location>
</feature>
<feature type="compositionally biased region" description="Polar residues" evidence="9">
    <location>
        <begin position="858"/>
        <end position="873"/>
    </location>
</feature>
<feature type="region of interest" description="Disordered" evidence="9">
    <location>
        <begin position="1481"/>
        <end position="1522"/>
    </location>
</feature>
<dbReference type="PROSITE" id="PS51366">
    <property type="entry name" value="MI"/>
    <property type="match status" value="1"/>
</dbReference>
<keyword evidence="3" id="KW-0507">mRNA processing</keyword>
<feature type="region of interest" description="Disordered" evidence="9">
    <location>
        <begin position="383"/>
        <end position="406"/>
    </location>
</feature>
<evidence type="ECO:0000259" key="10">
    <source>
        <dbReference type="PROSITE" id="PS51366"/>
    </source>
</evidence>
<comment type="caution">
    <text evidence="11">The sequence shown here is derived from an EMBL/GenBank/DDBJ whole genome shotgun (WGS) entry which is preliminary data.</text>
</comment>
<feature type="compositionally biased region" description="Basic residues" evidence="9">
    <location>
        <begin position="761"/>
        <end position="774"/>
    </location>
</feature>
<dbReference type="GO" id="GO:0000398">
    <property type="term" value="P:mRNA splicing, via spliceosome"/>
    <property type="evidence" value="ECO:0007669"/>
    <property type="project" value="TreeGrafter"/>
</dbReference>
<dbReference type="Proteomes" id="UP001166286">
    <property type="component" value="Unassembled WGS sequence"/>
</dbReference>
<keyword evidence="12" id="KW-1185">Reference proteome</keyword>
<evidence type="ECO:0000313" key="11">
    <source>
        <dbReference type="EMBL" id="KAK0515464.1"/>
    </source>
</evidence>
<feature type="compositionally biased region" description="Basic and acidic residues" evidence="9">
    <location>
        <begin position="775"/>
        <end position="793"/>
    </location>
</feature>
<feature type="compositionally biased region" description="Basic and acidic residues" evidence="9">
    <location>
        <begin position="676"/>
        <end position="692"/>
    </location>
</feature>
<evidence type="ECO:0000313" key="12">
    <source>
        <dbReference type="Proteomes" id="UP001166286"/>
    </source>
</evidence>
<protein>
    <recommendedName>
        <fullName evidence="7">Pre-mRNA-splicing factor CWC22</fullName>
    </recommendedName>
    <alternativeName>
        <fullName evidence="8">Pre-mRNA-splicing factor cwc22</fullName>
    </alternativeName>
</protein>
<dbReference type="SMART" id="SM00543">
    <property type="entry name" value="MIF4G"/>
    <property type="match status" value="1"/>
</dbReference>
<feature type="compositionally biased region" description="Polar residues" evidence="9">
    <location>
        <begin position="1664"/>
        <end position="1681"/>
    </location>
</feature>
<name>A0AA39R855_9LECA</name>
<evidence type="ECO:0000256" key="2">
    <source>
        <dbReference type="ARBA" id="ARBA00006856"/>
    </source>
</evidence>
<gene>
    <name evidence="11" type="ORF">JMJ35_001498</name>
</gene>
<feature type="region of interest" description="Disordered" evidence="9">
    <location>
        <begin position="1"/>
        <end position="89"/>
    </location>
</feature>
<evidence type="ECO:0000256" key="6">
    <source>
        <dbReference type="ARBA" id="ARBA00023242"/>
    </source>
</evidence>
<accession>A0AA39R855</accession>
<evidence type="ECO:0000256" key="1">
    <source>
        <dbReference type="ARBA" id="ARBA00004123"/>
    </source>
</evidence>